<dbReference type="CDD" id="cd06661">
    <property type="entry name" value="GGCT_like"/>
    <property type="match status" value="1"/>
</dbReference>
<dbReference type="PANTHER" id="PTHR31544:SF4">
    <property type="entry name" value="GAMMA-GLUTAMYLCYCLOTRANSFERASE-RELATED"/>
    <property type="match status" value="1"/>
</dbReference>
<evidence type="ECO:0000313" key="5">
    <source>
        <dbReference type="EMBL" id="KAB8226430.1"/>
    </source>
</evidence>
<dbReference type="InterPro" id="IPR045038">
    <property type="entry name" value="AIG2-like"/>
</dbReference>
<dbReference type="EMBL" id="ML733391">
    <property type="protein sequence ID" value="KAB8226430.1"/>
    <property type="molecule type" value="Genomic_DNA"/>
</dbReference>
<sequence>MDLLTELESLAIDAENENNNNTLKISLVNDNRPTPQLKPQKRDYTTNYLVKLEGPLASPSHIQKIAGLLEPPLLKTGEGELSSATFCLIKGTTRLAILSALPNYTLTFIHVNMADKHLSNYSMSPYIGSDIDPTLPHHRAQSMDQLFLPTQNQYPVWYFFYGTLTDPETLARKLSLPELPVLRRAMVKGGRIKMWGGKYKALVDSSSSSIVDGWAYEVSSEEEEEQLRYYEADEYEVVRCEIHIVDSGHIVEGLSFRFIDDL</sequence>
<dbReference type="Gene3D" id="3.10.490.10">
    <property type="entry name" value="Gamma-glutamyl cyclotransferase-like"/>
    <property type="match status" value="1"/>
</dbReference>
<dbReference type="SUPFAM" id="SSF110857">
    <property type="entry name" value="Gamma-glutamyl cyclotransferase-like"/>
    <property type="match status" value="1"/>
</dbReference>
<organism evidence="5 6">
    <name type="scientific">Aspergillus novoparasiticus</name>
    <dbReference type="NCBI Taxonomy" id="986946"/>
    <lineage>
        <taxon>Eukaryota</taxon>
        <taxon>Fungi</taxon>
        <taxon>Dikarya</taxon>
        <taxon>Ascomycota</taxon>
        <taxon>Pezizomycotina</taxon>
        <taxon>Eurotiomycetes</taxon>
        <taxon>Eurotiomycetidae</taxon>
        <taxon>Eurotiales</taxon>
        <taxon>Aspergillaceae</taxon>
        <taxon>Aspergillus</taxon>
        <taxon>Aspergillus subgen. Circumdati</taxon>
    </lineage>
</organism>
<name>A0A5N6FC87_9EURO</name>
<keyword evidence="2" id="KW-0808">Transferase</keyword>
<keyword evidence="6" id="KW-1185">Reference proteome</keyword>
<dbReference type="Pfam" id="PF06094">
    <property type="entry name" value="GGACT"/>
    <property type="match status" value="1"/>
</dbReference>
<reference evidence="5 6" key="1">
    <citation type="submission" date="2019-04" db="EMBL/GenBank/DDBJ databases">
        <title>Fungal friends and foes A comparative genomics study of 23 Aspergillus species from section Flavi.</title>
        <authorList>
            <consortium name="DOE Joint Genome Institute"/>
            <person name="Kjaerbolling I."/>
            <person name="Vesth T.C."/>
            <person name="Frisvad J.C."/>
            <person name="Nybo J.L."/>
            <person name="Theobald S."/>
            <person name="Kildgaard S."/>
            <person name="Petersen T.I."/>
            <person name="Kuo A."/>
            <person name="Sato A."/>
            <person name="Lyhne E.K."/>
            <person name="Kogle M.E."/>
            <person name="Wiebenga A."/>
            <person name="Kun R.S."/>
            <person name="Lubbers R.J."/>
            <person name="Makela M.R."/>
            <person name="Barry K."/>
            <person name="Chovatia M."/>
            <person name="Clum A."/>
            <person name="Daum C."/>
            <person name="Haridas S."/>
            <person name="He G."/>
            <person name="LaButti K."/>
            <person name="Lipzen A."/>
            <person name="Mondo S."/>
            <person name="Pangilinan J."/>
            <person name="Riley R."/>
            <person name="Salamov A."/>
            <person name="Simmons B.A."/>
            <person name="Magnuson J.K."/>
            <person name="Henrissat B."/>
            <person name="Mortensen U.H."/>
            <person name="Larsen T.O."/>
            <person name="De vries R.P."/>
            <person name="Grigoriev I.V."/>
            <person name="Machida M."/>
            <person name="Baker S.E."/>
            <person name="Andersen M.R."/>
        </authorList>
    </citation>
    <scope>NUCLEOTIDE SEQUENCE [LARGE SCALE GENOMIC DNA]</scope>
    <source>
        <strain evidence="5 6">CBS 126849</strain>
    </source>
</reference>
<dbReference type="InterPro" id="IPR036568">
    <property type="entry name" value="GGCT-like_sf"/>
</dbReference>
<dbReference type="GO" id="GO:0016740">
    <property type="term" value="F:transferase activity"/>
    <property type="evidence" value="ECO:0007669"/>
    <property type="project" value="UniProtKB-KW"/>
</dbReference>
<feature type="domain" description="Gamma-glutamylcyclotransferase AIG2-like" evidence="4">
    <location>
        <begin position="158"/>
        <end position="251"/>
    </location>
</feature>
<comment type="similarity">
    <text evidence="1">Belongs to the gamma-glutamylcyclotransferase family.</text>
</comment>
<dbReference type="Proteomes" id="UP000326799">
    <property type="component" value="Unassembled WGS sequence"/>
</dbReference>
<proteinExistence type="inferred from homology"/>
<protein>
    <recommendedName>
        <fullName evidence="3">Putative gamma-glutamylcyclotransferase</fullName>
    </recommendedName>
</protein>
<evidence type="ECO:0000256" key="3">
    <source>
        <dbReference type="ARBA" id="ARBA00030602"/>
    </source>
</evidence>
<evidence type="ECO:0000256" key="2">
    <source>
        <dbReference type="ARBA" id="ARBA00022679"/>
    </source>
</evidence>
<gene>
    <name evidence="5" type="ORF">BDV33DRAFT_197429</name>
</gene>
<dbReference type="InterPro" id="IPR009288">
    <property type="entry name" value="AIG2-like_dom"/>
</dbReference>
<accession>A0A5N6FC87</accession>
<evidence type="ECO:0000313" key="6">
    <source>
        <dbReference type="Proteomes" id="UP000326799"/>
    </source>
</evidence>
<dbReference type="InterPro" id="IPR013024">
    <property type="entry name" value="GGCT-like"/>
</dbReference>
<evidence type="ECO:0000256" key="1">
    <source>
        <dbReference type="ARBA" id="ARBA00008861"/>
    </source>
</evidence>
<evidence type="ECO:0000259" key="4">
    <source>
        <dbReference type="Pfam" id="PF06094"/>
    </source>
</evidence>
<dbReference type="AlphaFoldDB" id="A0A5N6FC87"/>
<dbReference type="PANTHER" id="PTHR31544">
    <property type="entry name" value="AIG2-LIKE PROTEIN D"/>
    <property type="match status" value="1"/>
</dbReference>